<dbReference type="GO" id="GO:0004725">
    <property type="term" value="F:protein tyrosine phosphatase activity"/>
    <property type="evidence" value="ECO:0007669"/>
    <property type="project" value="UniProtKB-EC"/>
</dbReference>
<dbReference type="PANTHER" id="PTHR19134">
    <property type="entry name" value="RECEPTOR-TYPE TYROSINE-PROTEIN PHOSPHATASE"/>
    <property type="match status" value="1"/>
</dbReference>
<dbReference type="InterPro" id="IPR050348">
    <property type="entry name" value="Protein-Tyr_Phosphatase"/>
</dbReference>
<dbReference type="AlphaFoldDB" id="S4RUE6"/>
<evidence type="ECO:0000256" key="1">
    <source>
        <dbReference type="ARBA" id="ARBA00013064"/>
    </source>
</evidence>
<keyword evidence="2" id="KW-0378">Hydrolase</keyword>
<organism evidence="4">
    <name type="scientific">Petromyzon marinus</name>
    <name type="common">Sea lamprey</name>
    <dbReference type="NCBI Taxonomy" id="7757"/>
    <lineage>
        <taxon>Eukaryota</taxon>
        <taxon>Metazoa</taxon>
        <taxon>Chordata</taxon>
        <taxon>Craniata</taxon>
        <taxon>Vertebrata</taxon>
        <taxon>Cyclostomata</taxon>
        <taxon>Hyperoartia</taxon>
        <taxon>Petromyzontiformes</taxon>
        <taxon>Petromyzontidae</taxon>
        <taxon>Petromyzon</taxon>
    </lineage>
</organism>
<dbReference type="STRING" id="7757.ENSPMAP00000008836"/>
<protein>
    <recommendedName>
        <fullName evidence="1">protein-tyrosine-phosphatase</fullName>
        <ecNumber evidence="1">3.1.3.48</ecNumber>
    </recommendedName>
</protein>
<dbReference type="SUPFAM" id="SSF52799">
    <property type="entry name" value="(Phosphotyrosine protein) phosphatases II"/>
    <property type="match status" value="1"/>
</dbReference>
<reference evidence="4" key="1">
    <citation type="submission" date="2025-08" db="UniProtKB">
        <authorList>
            <consortium name="Ensembl"/>
        </authorList>
    </citation>
    <scope>IDENTIFICATION</scope>
</reference>
<reference evidence="4" key="2">
    <citation type="submission" date="2025-09" db="UniProtKB">
        <authorList>
            <consortium name="Ensembl"/>
        </authorList>
    </citation>
    <scope>IDENTIFICATION</scope>
</reference>
<name>S4RUE6_PETMA</name>
<dbReference type="HOGENOM" id="CLU_1869898_0_0_1"/>
<dbReference type="InterPro" id="IPR029021">
    <property type="entry name" value="Prot-tyrosine_phosphatase-like"/>
</dbReference>
<accession>S4RUE6</accession>
<proteinExistence type="predicted"/>
<evidence type="ECO:0000259" key="3">
    <source>
        <dbReference type="PROSITE" id="PS50055"/>
    </source>
</evidence>
<dbReference type="Pfam" id="PF00102">
    <property type="entry name" value="Y_phosphatase"/>
    <property type="match status" value="1"/>
</dbReference>
<dbReference type="InterPro" id="IPR000242">
    <property type="entry name" value="PTP_cat"/>
</dbReference>
<evidence type="ECO:0000256" key="2">
    <source>
        <dbReference type="ARBA" id="ARBA00022912"/>
    </source>
</evidence>
<dbReference type="Ensembl" id="ENSPMAT00000008875.1">
    <property type="protein sequence ID" value="ENSPMAP00000008836.1"/>
    <property type="gene ID" value="ENSPMAG00000008033.1"/>
</dbReference>
<keyword evidence="2" id="KW-0904">Protein phosphatase</keyword>
<evidence type="ECO:0000313" key="4">
    <source>
        <dbReference type="Ensembl" id="ENSPMAP00000008836.1"/>
    </source>
</evidence>
<dbReference type="PANTHER" id="PTHR19134:SF206">
    <property type="entry name" value="RECEPTOR-TYPE TYROSINE-PROTEIN PHOSPHATASE MU"/>
    <property type="match status" value="1"/>
</dbReference>
<sequence>SAGAGRTGCFIVIDMMLEMAEGEAVVDIYNCCVCVVVERARKQESTPNDEQYVFIHDVILEACLCGDTAVPAAEFRSVYYDLARLDPQTHTNQIKEEFLVMRSSPLHLRCIIYHKPRSSLICFLCHSQSWPCIAATS</sequence>
<feature type="domain" description="Tyrosine-protein phosphatase" evidence="3">
    <location>
        <begin position="1"/>
        <end position="62"/>
    </location>
</feature>
<dbReference type="OMA" id="DMMLEMA"/>
<dbReference type="GeneTree" id="ENSGT00940000155020"/>
<dbReference type="EC" id="3.1.3.48" evidence="1"/>
<dbReference type="Gene3D" id="3.90.190.10">
    <property type="entry name" value="Protein tyrosine phosphatase superfamily"/>
    <property type="match status" value="1"/>
</dbReference>
<dbReference type="PROSITE" id="PS50055">
    <property type="entry name" value="TYR_PHOSPHATASE_PTP"/>
    <property type="match status" value="1"/>
</dbReference>